<comment type="similarity">
    <text evidence="3">Belongs to the flavoredoxin family.</text>
</comment>
<dbReference type="InterPro" id="IPR002563">
    <property type="entry name" value="Flavin_Rdtase-like_dom"/>
</dbReference>
<dbReference type="PANTHER" id="PTHR43567">
    <property type="entry name" value="FLAVOREDOXIN-RELATED-RELATED"/>
    <property type="match status" value="1"/>
</dbReference>
<evidence type="ECO:0000313" key="5">
    <source>
        <dbReference type="EMBL" id="TCS80082.1"/>
    </source>
</evidence>
<organism evidence="5 6">
    <name type="scientific">Pectinatus cerevisiiphilus</name>
    <dbReference type="NCBI Taxonomy" id="86956"/>
    <lineage>
        <taxon>Bacteria</taxon>
        <taxon>Bacillati</taxon>
        <taxon>Bacillota</taxon>
        <taxon>Negativicutes</taxon>
        <taxon>Selenomonadales</taxon>
        <taxon>Selenomonadaceae</taxon>
        <taxon>Pectinatus</taxon>
    </lineage>
</organism>
<keyword evidence="6" id="KW-1185">Reference proteome</keyword>
<evidence type="ECO:0000313" key="6">
    <source>
        <dbReference type="Proteomes" id="UP000295188"/>
    </source>
</evidence>
<proteinExistence type="inferred from homology"/>
<evidence type="ECO:0000256" key="2">
    <source>
        <dbReference type="ARBA" id="ARBA00022630"/>
    </source>
</evidence>
<feature type="domain" description="Flavin reductase like" evidence="4">
    <location>
        <begin position="14"/>
        <end position="155"/>
    </location>
</feature>
<dbReference type="PANTHER" id="PTHR43567:SF1">
    <property type="entry name" value="FLAVOREDOXIN"/>
    <property type="match status" value="1"/>
</dbReference>
<reference evidence="5 6" key="1">
    <citation type="submission" date="2019-03" db="EMBL/GenBank/DDBJ databases">
        <title>Genomic Encyclopedia of Type Strains, Phase IV (KMG-IV): sequencing the most valuable type-strain genomes for metagenomic binning, comparative biology and taxonomic classification.</title>
        <authorList>
            <person name="Goeker M."/>
        </authorList>
    </citation>
    <scope>NUCLEOTIDE SEQUENCE [LARGE SCALE GENOMIC DNA]</scope>
    <source>
        <strain evidence="5 6">DSM 20467</strain>
    </source>
</reference>
<keyword evidence="2" id="KW-0285">Flavoprotein</keyword>
<accession>A0A4V2US47</accession>
<dbReference type="OrthoDB" id="9794638at2"/>
<comment type="caution">
    <text evidence="5">The sequence shown here is derived from an EMBL/GenBank/DDBJ whole genome shotgun (WGS) entry which is preliminary data.</text>
</comment>
<dbReference type="RefSeq" id="WP_132548457.1">
    <property type="nucleotide sequence ID" value="NZ_SMAA01000005.1"/>
</dbReference>
<dbReference type="Pfam" id="PF01613">
    <property type="entry name" value="Flavin_Reduct"/>
    <property type="match status" value="1"/>
</dbReference>
<dbReference type="Proteomes" id="UP000295188">
    <property type="component" value="Unassembled WGS sequence"/>
</dbReference>
<dbReference type="InterPro" id="IPR012349">
    <property type="entry name" value="Split_barrel_FMN-bd"/>
</dbReference>
<dbReference type="EMBL" id="SMAA01000005">
    <property type="protein sequence ID" value="TCS80082.1"/>
    <property type="molecule type" value="Genomic_DNA"/>
</dbReference>
<name>A0A4V2US47_9FIRM</name>
<dbReference type="GO" id="GO:0016646">
    <property type="term" value="F:oxidoreductase activity, acting on the CH-NH group of donors, NAD or NADP as acceptor"/>
    <property type="evidence" value="ECO:0007669"/>
    <property type="project" value="UniProtKB-ARBA"/>
</dbReference>
<evidence type="ECO:0000256" key="3">
    <source>
        <dbReference type="ARBA" id="ARBA00038054"/>
    </source>
</evidence>
<dbReference type="SUPFAM" id="SSF50475">
    <property type="entry name" value="FMN-binding split barrel"/>
    <property type="match status" value="1"/>
</dbReference>
<dbReference type="GO" id="GO:0010181">
    <property type="term" value="F:FMN binding"/>
    <property type="evidence" value="ECO:0007669"/>
    <property type="project" value="InterPro"/>
</dbReference>
<protein>
    <submittedName>
        <fullName evidence="5">Flavin reductase (DIM6/NTAB) family NADH-FMN oxidoreductase RutF</fullName>
    </submittedName>
</protein>
<gene>
    <name evidence="5" type="ORF">EDC37_105154</name>
</gene>
<dbReference type="Gene3D" id="2.30.110.10">
    <property type="entry name" value="Electron Transport, Fmn-binding Protein, Chain A"/>
    <property type="match status" value="1"/>
</dbReference>
<sequence length="183" mass="20671">MAMKSYPLEKAFTFIEPGPVVLVTTYNNDNYNIMTLTWHMVLDFTPRIALATGPWNYSFDALLKNKECVLAIPTVELAEKTVCIGDCSGKNIDKFQKFGLTALPAKATKAPLIAECLACIECKVTDYLEAQNFFVLQGIHAWYDDEHKEQRRFHANGDGTFVTDGQTLDLRQFMEDKLPFGCK</sequence>
<dbReference type="InterPro" id="IPR052174">
    <property type="entry name" value="Flavoredoxin"/>
</dbReference>
<dbReference type="AlphaFoldDB" id="A0A4V2US47"/>
<evidence type="ECO:0000259" key="4">
    <source>
        <dbReference type="SMART" id="SM00903"/>
    </source>
</evidence>
<dbReference type="SMART" id="SM00903">
    <property type="entry name" value="Flavin_Reduct"/>
    <property type="match status" value="1"/>
</dbReference>
<evidence type="ECO:0000256" key="1">
    <source>
        <dbReference type="ARBA" id="ARBA00001917"/>
    </source>
</evidence>
<comment type="cofactor">
    <cofactor evidence="1">
        <name>FMN</name>
        <dbReference type="ChEBI" id="CHEBI:58210"/>
    </cofactor>
</comment>